<evidence type="ECO:0000256" key="2">
    <source>
        <dbReference type="ARBA" id="ARBA00023125"/>
    </source>
</evidence>
<dbReference type="Gene3D" id="1.10.10.10">
    <property type="entry name" value="Winged helix-like DNA-binding domain superfamily/Winged helix DNA-binding domain"/>
    <property type="match status" value="1"/>
</dbReference>
<evidence type="ECO:0000259" key="5">
    <source>
        <dbReference type="PROSITE" id="PS50043"/>
    </source>
</evidence>
<dbReference type="InterPro" id="IPR036388">
    <property type="entry name" value="WH-like_DNA-bd_sf"/>
</dbReference>
<comment type="caution">
    <text evidence="6">The sequence shown here is derived from an EMBL/GenBank/DDBJ whole genome shotgun (WGS) entry which is preliminary data.</text>
</comment>
<dbReference type="OrthoDB" id="3369460at2"/>
<dbReference type="InterPro" id="IPR016032">
    <property type="entry name" value="Sig_transdc_resp-reg_C-effctor"/>
</dbReference>
<feature type="compositionally biased region" description="Basic residues" evidence="4">
    <location>
        <begin position="37"/>
        <end position="51"/>
    </location>
</feature>
<dbReference type="SUPFAM" id="SSF46894">
    <property type="entry name" value="C-terminal effector domain of the bipartite response regulators"/>
    <property type="match status" value="1"/>
</dbReference>
<organism evidence="6 7">
    <name type="scientific">Leekyejoonella antrihumi</name>
    <dbReference type="NCBI Taxonomy" id="1660198"/>
    <lineage>
        <taxon>Bacteria</taxon>
        <taxon>Bacillati</taxon>
        <taxon>Actinomycetota</taxon>
        <taxon>Actinomycetes</taxon>
        <taxon>Micrococcales</taxon>
        <taxon>Dermacoccaceae</taxon>
        <taxon>Leekyejoonella</taxon>
    </lineage>
</organism>
<dbReference type="EMBL" id="VCQV01000001">
    <property type="protein sequence ID" value="TWP38973.1"/>
    <property type="molecule type" value="Genomic_DNA"/>
</dbReference>
<dbReference type="GO" id="GO:0006355">
    <property type="term" value="P:regulation of DNA-templated transcription"/>
    <property type="evidence" value="ECO:0007669"/>
    <property type="project" value="InterPro"/>
</dbReference>
<reference evidence="6 7" key="2">
    <citation type="submission" date="2019-08" db="EMBL/GenBank/DDBJ databases">
        <title>Jejuicoccus antrihumi gen. nov., sp. nov., a new member of the family Dermacoccaceae isolated from a cave.</title>
        <authorList>
            <person name="Schumann P."/>
            <person name="Kim I.S."/>
        </authorList>
    </citation>
    <scope>NUCLEOTIDE SEQUENCE [LARGE SCALE GENOMIC DNA]</scope>
    <source>
        <strain evidence="6 7">C5-26</strain>
    </source>
</reference>
<dbReference type="Proteomes" id="UP000320244">
    <property type="component" value="Unassembled WGS sequence"/>
</dbReference>
<sequence>MPTGDWSRGICRGTVNVGNPPERGMMTHSSGTGSSRGRPRSRHAPRTRRSRASVMRERPGSSAIGSNPDDGSVDIYLAALRHSVISPDDLESVGFSAAEVSAALEQFTKRGLVNPVSDEHWQVIPPEVALTSLAARLEERARSLRSSAPGLARIYTESQATAAMPLSGVTALTSVVAVDSAVQQMIAGATASVHMMHSNSPYLRMLLTTTPERHGRQLLSSLGRPLRVEVTFDTALLTDDRLGSILDRRAAAGDEQRFTRSLPFSAYANDNGMAVLDLEDNTGRSIGLALTPGAGSAAILRAIRWAWQLGVTWHAGDPPTGENDSFDKRDREILRLIAAGSSDSTVARQLGVSQRTVERRVRIILDRLNAVNRFQAGVLAARNGLL</sequence>
<dbReference type="PANTHER" id="PTHR43214">
    <property type="entry name" value="TWO-COMPONENT RESPONSE REGULATOR"/>
    <property type="match status" value="1"/>
</dbReference>
<evidence type="ECO:0000313" key="6">
    <source>
        <dbReference type="EMBL" id="TWP38973.1"/>
    </source>
</evidence>
<dbReference type="Pfam" id="PF00196">
    <property type="entry name" value="GerE"/>
    <property type="match status" value="1"/>
</dbReference>
<evidence type="ECO:0000256" key="3">
    <source>
        <dbReference type="ARBA" id="ARBA00023163"/>
    </source>
</evidence>
<evidence type="ECO:0000256" key="1">
    <source>
        <dbReference type="ARBA" id="ARBA00023015"/>
    </source>
</evidence>
<reference evidence="6 7" key="1">
    <citation type="submission" date="2019-05" db="EMBL/GenBank/DDBJ databases">
        <authorList>
            <person name="Lee S.D."/>
        </authorList>
    </citation>
    <scope>NUCLEOTIDE SEQUENCE [LARGE SCALE GENOMIC DNA]</scope>
    <source>
        <strain evidence="6 7">C5-26</strain>
    </source>
</reference>
<keyword evidence="2" id="KW-0238">DNA-binding</keyword>
<keyword evidence="7" id="KW-1185">Reference proteome</keyword>
<name>A0A563E9S0_9MICO</name>
<dbReference type="InterPro" id="IPR039420">
    <property type="entry name" value="WalR-like"/>
</dbReference>
<dbReference type="InterPro" id="IPR000792">
    <property type="entry name" value="Tscrpt_reg_LuxR_C"/>
</dbReference>
<dbReference type="PRINTS" id="PR00038">
    <property type="entry name" value="HTHLUXR"/>
</dbReference>
<evidence type="ECO:0000313" key="7">
    <source>
        <dbReference type="Proteomes" id="UP000320244"/>
    </source>
</evidence>
<feature type="domain" description="HTH luxR-type" evidence="5">
    <location>
        <begin position="319"/>
        <end position="384"/>
    </location>
</feature>
<dbReference type="GO" id="GO:0003677">
    <property type="term" value="F:DNA binding"/>
    <property type="evidence" value="ECO:0007669"/>
    <property type="project" value="UniProtKB-KW"/>
</dbReference>
<protein>
    <submittedName>
        <fullName evidence="6">Response regulator transcription factor</fullName>
    </submittedName>
</protein>
<dbReference type="SMART" id="SM00421">
    <property type="entry name" value="HTH_LUXR"/>
    <property type="match status" value="1"/>
</dbReference>
<gene>
    <name evidence="6" type="ORF">FGL98_00830</name>
</gene>
<dbReference type="PANTHER" id="PTHR43214:SF24">
    <property type="entry name" value="TRANSCRIPTIONAL REGULATORY PROTEIN NARL-RELATED"/>
    <property type="match status" value="1"/>
</dbReference>
<proteinExistence type="predicted"/>
<dbReference type="CDD" id="cd06170">
    <property type="entry name" value="LuxR_C_like"/>
    <property type="match status" value="1"/>
</dbReference>
<evidence type="ECO:0000256" key="4">
    <source>
        <dbReference type="SAM" id="MobiDB-lite"/>
    </source>
</evidence>
<dbReference type="PROSITE" id="PS50043">
    <property type="entry name" value="HTH_LUXR_2"/>
    <property type="match status" value="1"/>
</dbReference>
<accession>A0A563E9S0</accession>
<dbReference type="AlphaFoldDB" id="A0A563E9S0"/>
<feature type="region of interest" description="Disordered" evidence="4">
    <location>
        <begin position="1"/>
        <end position="68"/>
    </location>
</feature>
<keyword evidence="3" id="KW-0804">Transcription</keyword>
<keyword evidence="1" id="KW-0805">Transcription regulation</keyword>
<feature type="compositionally biased region" description="Low complexity" evidence="4">
    <location>
        <begin position="23"/>
        <end position="36"/>
    </location>
</feature>